<dbReference type="RefSeq" id="WP_122264390.1">
    <property type="nucleotide sequence ID" value="NZ_QSJD01000008.1"/>
</dbReference>
<name>A0A414FMN5_9BACE</name>
<keyword evidence="2" id="KW-0378">Hydrolase</keyword>
<evidence type="ECO:0000313" key="3">
    <source>
        <dbReference type="Proteomes" id="UP000284689"/>
    </source>
</evidence>
<dbReference type="CDD" id="cd00085">
    <property type="entry name" value="HNHc"/>
    <property type="match status" value="1"/>
</dbReference>
<evidence type="ECO:0000259" key="1">
    <source>
        <dbReference type="SMART" id="SM00507"/>
    </source>
</evidence>
<evidence type="ECO:0000313" key="2">
    <source>
        <dbReference type="EMBL" id="RHD50229.1"/>
    </source>
</evidence>
<dbReference type="SMART" id="SM00507">
    <property type="entry name" value="HNHc"/>
    <property type="match status" value="1"/>
</dbReference>
<organism evidence="2 3">
    <name type="scientific">Bacteroides caccae</name>
    <dbReference type="NCBI Taxonomy" id="47678"/>
    <lineage>
        <taxon>Bacteria</taxon>
        <taxon>Pseudomonadati</taxon>
        <taxon>Bacteroidota</taxon>
        <taxon>Bacteroidia</taxon>
        <taxon>Bacteroidales</taxon>
        <taxon>Bacteroidaceae</taxon>
        <taxon>Bacteroides</taxon>
    </lineage>
</organism>
<keyword evidence="2" id="KW-0540">Nuclease</keyword>
<comment type="caution">
    <text evidence="2">The sequence shown here is derived from an EMBL/GenBank/DDBJ whole genome shotgun (WGS) entry which is preliminary data.</text>
</comment>
<keyword evidence="2" id="KW-0255">Endonuclease</keyword>
<gene>
    <name evidence="2" type="ORF">DW794_07070</name>
</gene>
<sequence length="307" mass="35797">MSFDFYMDAEEEWCYDTNPICDFPNLKKRLTDMGIQIGQANAWRSVGTVDVLPEDIGERILFEEGGIFYIDDDGVKRRGFMYKTAFYFEYQGVKKKPKFHVCKCTAINNFGRDAYRFANAEPIKVYSRNAYKEVEVEGMELCGYCKHMLMDEEAERVNDSTDFVEILKEAGDVEEPTEYNVDIFGYVKNWEEISLAYRTKKQFTCERCGTQVEDGFDHYYMQTHHKNGVKTDNREGNLECLCIKCHSEVDDTHRRNFSSGAQKVMIDEYMRKYHGKESGSLISRLMKAVRNKETPPTIIDDDDDLPF</sequence>
<dbReference type="GO" id="GO:0004519">
    <property type="term" value="F:endonuclease activity"/>
    <property type="evidence" value="ECO:0007669"/>
    <property type="project" value="UniProtKB-KW"/>
</dbReference>
<dbReference type="AlphaFoldDB" id="A0A414FMN5"/>
<dbReference type="Proteomes" id="UP000284689">
    <property type="component" value="Unassembled WGS sequence"/>
</dbReference>
<protein>
    <submittedName>
        <fullName evidence="2">HNH endonuclease</fullName>
    </submittedName>
</protein>
<dbReference type="InterPro" id="IPR003615">
    <property type="entry name" value="HNH_nuc"/>
</dbReference>
<dbReference type="EMBL" id="QSJD01000008">
    <property type="protein sequence ID" value="RHD50229.1"/>
    <property type="molecule type" value="Genomic_DNA"/>
</dbReference>
<proteinExistence type="predicted"/>
<feature type="domain" description="HNH nuclease" evidence="1">
    <location>
        <begin position="195"/>
        <end position="247"/>
    </location>
</feature>
<accession>A0A414FMN5</accession>
<reference evidence="2 3" key="1">
    <citation type="submission" date="2018-08" db="EMBL/GenBank/DDBJ databases">
        <title>A genome reference for cultivated species of the human gut microbiota.</title>
        <authorList>
            <person name="Zou Y."/>
            <person name="Xue W."/>
            <person name="Luo G."/>
        </authorList>
    </citation>
    <scope>NUCLEOTIDE SEQUENCE [LARGE SCALE GENOMIC DNA]</scope>
    <source>
        <strain evidence="2 3">AM31-16AC</strain>
    </source>
</reference>